<proteinExistence type="predicted"/>
<sequence>MLPAIFPTLPDLTYGPEFELPAHAGLADIYRAVREELQDSFSLTGFESSLAAFNTLSTEGQVTEVWRSLQHFSDLGQAVTLVIGQGLYEDRGDLKPWAQTFLAHSSKYAAIKLCLVTGRQLRSRDFRPLVTVQQIDVAALEDADIKTLILETIPIFGGATELPNDTVIRSIGGHPTVARAVARLVALRGPVVVDGDAKQVFDIQEEILSESLGFDTLKPIERDVLSILSWVPQLSSEMTSEIVRLHHNISKEEFSDTIDYLMAGCLMQISGPNYLIARPIRGMFRRKHGYGSVELRSAFAAHLKVAWSTAVENDELRGELFDAFIYMTALEGGTLPKEFDGLLLPSTLQDLVRDAYDRRHNDEDALQRVINWGKPAVDMKMDENTREEILSYVLRAQVRLGQVEPAKIVLKLMKDRGYRSAAYLEAFLIRLTGGDLDKAVHLLGEARDIGKYLNSVVADLAICLKLLGRWPQLDALLKKEKKRVEQNPVLLDIKIGLLVASGDYADAEREIGRLRSMPFDDGRADSRTATIYMNRDRNFNSAFDLLTTILNKQTRGANSIRRLRALAAARGKRFDDARRDSEYLRSRSGGEDAYNRIESEIKLAQRDYDGAEAARRKVKAPTVQDRLLRARIAEAQGQDINTPLDLRQPLLNEAFNIRTANRTVDEYDFE</sequence>
<dbReference type="InterPro" id="IPR011990">
    <property type="entry name" value="TPR-like_helical_dom_sf"/>
</dbReference>
<dbReference type="SUPFAM" id="SSF48452">
    <property type="entry name" value="TPR-like"/>
    <property type="match status" value="1"/>
</dbReference>
<gene>
    <name evidence="1" type="ORF">GGE66_006555</name>
</gene>
<evidence type="ECO:0000313" key="2">
    <source>
        <dbReference type="Proteomes" id="UP000517187"/>
    </source>
</evidence>
<evidence type="ECO:0000313" key="1">
    <source>
        <dbReference type="EMBL" id="MBB6225525.1"/>
    </source>
</evidence>
<reference evidence="1 2" key="1">
    <citation type="submission" date="2020-08" db="EMBL/GenBank/DDBJ databases">
        <title>Genomic Encyclopedia of Type Strains, Phase IV (KMG-V): Genome sequencing to study the core and pangenomes of soil and plant-associated prokaryotes.</title>
        <authorList>
            <person name="Whitman W."/>
        </authorList>
    </citation>
    <scope>NUCLEOTIDE SEQUENCE [LARGE SCALE GENOMIC DNA]</scope>
    <source>
        <strain evidence="1 2">SEMIA 4011</strain>
    </source>
</reference>
<accession>A0A7W9ZZV9</accession>
<dbReference type="Gene3D" id="1.25.40.10">
    <property type="entry name" value="Tetratricopeptide repeat domain"/>
    <property type="match status" value="1"/>
</dbReference>
<dbReference type="EMBL" id="JACIIJ010000028">
    <property type="protein sequence ID" value="MBB6225525.1"/>
    <property type="molecule type" value="Genomic_DNA"/>
</dbReference>
<protein>
    <recommendedName>
        <fullName evidence="3">Tetratricopeptide repeat protein</fullName>
    </recommendedName>
</protein>
<evidence type="ECO:0008006" key="3">
    <source>
        <dbReference type="Google" id="ProtNLM"/>
    </source>
</evidence>
<dbReference type="RefSeq" id="WP_184698007.1">
    <property type="nucleotide sequence ID" value="NZ_JACIIJ010000028.1"/>
</dbReference>
<organism evidence="1 2">
    <name type="scientific">Rhizobium leguminosarum</name>
    <dbReference type="NCBI Taxonomy" id="384"/>
    <lineage>
        <taxon>Bacteria</taxon>
        <taxon>Pseudomonadati</taxon>
        <taxon>Pseudomonadota</taxon>
        <taxon>Alphaproteobacteria</taxon>
        <taxon>Hyphomicrobiales</taxon>
        <taxon>Rhizobiaceae</taxon>
        <taxon>Rhizobium/Agrobacterium group</taxon>
        <taxon>Rhizobium</taxon>
    </lineage>
</organism>
<name>A0A7W9ZZV9_RHILE</name>
<dbReference type="AlphaFoldDB" id="A0A7W9ZZV9"/>
<comment type="caution">
    <text evidence="1">The sequence shown here is derived from an EMBL/GenBank/DDBJ whole genome shotgun (WGS) entry which is preliminary data.</text>
</comment>
<dbReference type="Proteomes" id="UP000517187">
    <property type="component" value="Unassembled WGS sequence"/>
</dbReference>